<evidence type="ECO:0000256" key="3">
    <source>
        <dbReference type="ARBA" id="ARBA00022801"/>
    </source>
</evidence>
<dbReference type="EMBL" id="JASCIQ010000043">
    <property type="protein sequence ID" value="MDI3408299.1"/>
    <property type="molecule type" value="Genomic_DNA"/>
</dbReference>
<organism evidence="7 8">
    <name type="scientific">Streptomyces cavernicola</name>
    <dbReference type="NCBI Taxonomy" id="3043613"/>
    <lineage>
        <taxon>Bacteria</taxon>
        <taxon>Bacillati</taxon>
        <taxon>Actinomycetota</taxon>
        <taxon>Actinomycetes</taxon>
        <taxon>Kitasatosporales</taxon>
        <taxon>Streptomycetaceae</taxon>
        <taxon>Streptomyces</taxon>
    </lineage>
</organism>
<keyword evidence="8" id="KW-1185">Reference proteome</keyword>
<dbReference type="Proteomes" id="UP001223978">
    <property type="component" value="Unassembled WGS sequence"/>
</dbReference>
<evidence type="ECO:0000313" key="7">
    <source>
        <dbReference type="EMBL" id="MDI3408299.1"/>
    </source>
</evidence>
<dbReference type="InterPro" id="IPR001818">
    <property type="entry name" value="Pept_M10_metallopeptidase"/>
</dbReference>
<feature type="compositionally biased region" description="Polar residues" evidence="5">
    <location>
        <begin position="154"/>
        <end position="170"/>
    </location>
</feature>
<evidence type="ECO:0000256" key="1">
    <source>
        <dbReference type="ARBA" id="ARBA00022670"/>
    </source>
</evidence>
<name>A0ABT6SJS8_9ACTN</name>
<dbReference type="Pfam" id="PF00413">
    <property type="entry name" value="Peptidase_M10"/>
    <property type="match status" value="1"/>
</dbReference>
<evidence type="ECO:0000259" key="6">
    <source>
        <dbReference type="Pfam" id="PF00413"/>
    </source>
</evidence>
<reference evidence="7 8" key="1">
    <citation type="submission" date="2023-05" db="EMBL/GenBank/DDBJ databases">
        <title>Draft genome sequence of Streptomyces sp. B-S-A6 isolated from a cave soil in Thailand.</title>
        <authorList>
            <person name="Chamroensaksri N."/>
            <person name="Muangham S."/>
        </authorList>
    </citation>
    <scope>NUCLEOTIDE SEQUENCE [LARGE SCALE GENOMIC DNA]</scope>
    <source>
        <strain evidence="7 8">B-S-A6</strain>
    </source>
</reference>
<keyword evidence="4" id="KW-0862">Zinc</keyword>
<keyword evidence="2" id="KW-0479">Metal-binding</keyword>
<accession>A0ABT6SJS8</accession>
<evidence type="ECO:0000256" key="5">
    <source>
        <dbReference type="SAM" id="MobiDB-lite"/>
    </source>
</evidence>
<evidence type="ECO:0000313" key="8">
    <source>
        <dbReference type="Proteomes" id="UP001223978"/>
    </source>
</evidence>
<feature type="domain" description="Peptidase M10 metallopeptidase" evidence="6">
    <location>
        <begin position="206"/>
        <end position="284"/>
    </location>
</feature>
<proteinExistence type="predicted"/>
<feature type="region of interest" description="Disordered" evidence="5">
    <location>
        <begin position="58"/>
        <end position="84"/>
    </location>
</feature>
<dbReference type="RefSeq" id="WP_282546203.1">
    <property type="nucleotide sequence ID" value="NZ_JASCIQ010000043.1"/>
</dbReference>
<comment type="caution">
    <text evidence="7">The sequence shown here is derived from an EMBL/GenBank/DDBJ whole genome shotgun (WGS) entry which is preliminary data.</text>
</comment>
<feature type="region of interest" description="Disordered" evidence="5">
    <location>
        <begin position="154"/>
        <end position="176"/>
    </location>
</feature>
<dbReference type="Gene3D" id="3.40.390.10">
    <property type="entry name" value="Collagenase (Catalytic Domain)"/>
    <property type="match status" value="1"/>
</dbReference>
<dbReference type="InterPro" id="IPR024079">
    <property type="entry name" value="MetalloPept_cat_dom_sf"/>
</dbReference>
<keyword evidence="1" id="KW-0645">Protease</keyword>
<evidence type="ECO:0000256" key="2">
    <source>
        <dbReference type="ARBA" id="ARBA00022723"/>
    </source>
</evidence>
<gene>
    <name evidence="7" type="ORF">QIS96_31330</name>
</gene>
<dbReference type="SUPFAM" id="SSF55486">
    <property type="entry name" value="Metalloproteases ('zincins'), catalytic domain"/>
    <property type="match status" value="1"/>
</dbReference>
<protein>
    <submittedName>
        <fullName evidence="7">Peptidase M10</fullName>
    </submittedName>
</protein>
<sequence>MADVPEGTSAIDCNLVGRVIRDQGVGVVIPKPGTGVGGAGLSITGDGDELTVEVASDGTISYPETRQESATSTAGAADPGTTSASAIDACSDTANSRTGHAEWGTYNWYVGDGGMPGALTQTSAATAFADAINNITGSYNDCGLADEVGASSNYQGSTSYESDMTSSATCTEEDGKSTWDAGDLPSNFVAYNCWHYWVASYDLYESDVRYNTTDHDFTNDVTSSCSNKFDIRSVGTHEAGHTFGLGHATGTDHSNLTMYESSWRCSESARTLGYGDVLGLRGIY</sequence>
<evidence type="ECO:0000256" key="4">
    <source>
        <dbReference type="ARBA" id="ARBA00022833"/>
    </source>
</evidence>
<keyword evidence="3" id="KW-0378">Hydrolase</keyword>